<dbReference type="EMBL" id="JACHDO010000001">
    <property type="protein sequence ID" value="MBB5489051.1"/>
    <property type="molecule type" value="Genomic_DNA"/>
</dbReference>
<comment type="caution">
    <text evidence="1">The sequence shown here is derived from an EMBL/GenBank/DDBJ whole genome shotgun (WGS) entry which is preliminary data.</text>
</comment>
<dbReference type="Proteomes" id="UP000579647">
    <property type="component" value="Unassembled WGS sequence"/>
</dbReference>
<name>A0A840W7J3_9ACTN</name>
<accession>A0A840W7J3</accession>
<keyword evidence="2" id="KW-1185">Reference proteome</keyword>
<gene>
    <name evidence="1" type="ORF">HNR07_000188</name>
</gene>
<organism evidence="1 2">
    <name type="scientific">Nocardiopsis metallicus</name>
    <dbReference type="NCBI Taxonomy" id="179819"/>
    <lineage>
        <taxon>Bacteria</taxon>
        <taxon>Bacillati</taxon>
        <taxon>Actinomycetota</taxon>
        <taxon>Actinomycetes</taxon>
        <taxon>Streptosporangiales</taxon>
        <taxon>Nocardiopsidaceae</taxon>
        <taxon>Nocardiopsis</taxon>
    </lineage>
</organism>
<evidence type="ECO:0000313" key="2">
    <source>
        <dbReference type="Proteomes" id="UP000579647"/>
    </source>
</evidence>
<dbReference type="AlphaFoldDB" id="A0A840W7J3"/>
<proteinExistence type="predicted"/>
<reference evidence="1 2" key="1">
    <citation type="submission" date="2020-08" db="EMBL/GenBank/DDBJ databases">
        <title>Sequencing the genomes of 1000 actinobacteria strains.</title>
        <authorList>
            <person name="Klenk H.-P."/>
        </authorList>
    </citation>
    <scope>NUCLEOTIDE SEQUENCE [LARGE SCALE GENOMIC DNA]</scope>
    <source>
        <strain evidence="1 2">DSM 44598</strain>
    </source>
</reference>
<sequence length="105" mass="11911">MEEDDMTPREAAKRLCLELDRFGLKTLPHRHGKIVITKGKQSQTVMLRPTNDEGNGAFHWFWVWDGFRTDGGVEADRGPKMGEEADFARRIHNVMEIPAMGDVSA</sequence>
<dbReference type="RefSeq" id="WP_246420016.1">
    <property type="nucleotide sequence ID" value="NZ_BAAAKM010000051.1"/>
</dbReference>
<evidence type="ECO:0000313" key="1">
    <source>
        <dbReference type="EMBL" id="MBB5489051.1"/>
    </source>
</evidence>
<protein>
    <submittedName>
        <fullName evidence="1">Uncharacterized protein</fullName>
    </submittedName>
</protein>